<evidence type="ECO:0000256" key="1">
    <source>
        <dbReference type="SAM" id="MobiDB-lite"/>
    </source>
</evidence>
<accession>A0ABR1FZW1</accession>
<feature type="region of interest" description="Disordered" evidence="1">
    <location>
        <begin position="142"/>
        <end position="205"/>
    </location>
</feature>
<proteinExistence type="predicted"/>
<evidence type="ECO:0000313" key="4">
    <source>
        <dbReference type="Proteomes" id="UP001363151"/>
    </source>
</evidence>
<name>A0ABR1FZW1_AURAN</name>
<evidence type="ECO:0000256" key="2">
    <source>
        <dbReference type="SAM" id="SignalP"/>
    </source>
</evidence>
<gene>
    <name evidence="3" type="ORF">SO694_00019131</name>
</gene>
<dbReference type="EMBL" id="JBBJCI010000152">
    <property type="protein sequence ID" value="KAK7241802.1"/>
    <property type="molecule type" value="Genomic_DNA"/>
</dbReference>
<organism evidence="3 4">
    <name type="scientific">Aureococcus anophagefferens</name>
    <name type="common">Harmful bloom alga</name>
    <dbReference type="NCBI Taxonomy" id="44056"/>
    <lineage>
        <taxon>Eukaryota</taxon>
        <taxon>Sar</taxon>
        <taxon>Stramenopiles</taxon>
        <taxon>Ochrophyta</taxon>
        <taxon>Pelagophyceae</taxon>
        <taxon>Pelagomonadales</taxon>
        <taxon>Pelagomonadaceae</taxon>
        <taxon>Aureococcus</taxon>
    </lineage>
</organism>
<feature type="signal peptide" evidence="2">
    <location>
        <begin position="1"/>
        <end position="16"/>
    </location>
</feature>
<sequence>MGFCLRVAALSAGVAAFTTAPPTPRAPATALRSSWLEEQQSVASVDGKNVHFTAAEVAARAALDAIRADGRLANNKAAQQAAWEAAWIAATVELELLNNKKHFAAGGRSVKRSVPPLGGRVGAFTQDTPKAVGGSSAPAWLAGDVAGSGERSAAEPGAANMEQERLPPVATWTTGPRGAFKGKDRDFKATGARPAPTGSPARRPP</sequence>
<comment type="caution">
    <text evidence="3">The sequence shown here is derived from an EMBL/GenBank/DDBJ whole genome shotgun (WGS) entry which is preliminary data.</text>
</comment>
<keyword evidence="4" id="KW-1185">Reference proteome</keyword>
<protein>
    <submittedName>
        <fullName evidence="3">Procollagen-proline 4-dioxygenase</fullName>
    </submittedName>
</protein>
<evidence type="ECO:0000313" key="3">
    <source>
        <dbReference type="EMBL" id="KAK7241802.1"/>
    </source>
</evidence>
<feature type="chain" id="PRO_5046655101" evidence="2">
    <location>
        <begin position="17"/>
        <end position="205"/>
    </location>
</feature>
<reference evidence="3 4" key="1">
    <citation type="submission" date="2024-03" db="EMBL/GenBank/DDBJ databases">
        <title>Aureococcus anophagefferens CCMP1851 and Kratosvirus quantuckense: Draft genome of a second virus-susceptible host strain in the model system.</title>
        <authorList>
            <person name="Chase E."/>
            <person name="Truchon A.R."/>
            <person name="Schepens W."/>
            <person name="Wilhelm S.W."/>
        </authorList>
    </citation>
    <scope>NUCLEOTIDE SEQUENCE [LARGE SCALE GENOMIC DNA]</scope>
    <source>
        <strain evidence="3 4">CCMP1851</strain>
    </source>
</reference>
<dbReference type="Proteomes" id="UP001363151">
    <property type="component" value="Unassembled WGS sequence"/>
</dbReference>
<keyword evidence="2" id="KW-0732">Signal</keyword>